<reference evidence="1 2" key="2">
    <citation type="journal article" date="2022" name="Mol. Ecol. Resour.">
        <title>The genomes of chicory, endive, great burdock and yacon provide insights into Asteraceae paleo-polyploidization history and plant inulin production.</title>
        <authorList>
            <person name="Fan W."/>
            <person name="Wang S."/>
            <person name="Wang H."/>
            <person name="Wang A."/>
            <person name="Jiang F."/>
            <person name="Liu H."/>
            <person name="Zhao H."/>
            <person name="Xu D."/>
            <person name="Zhang Y."/>
        </authorList>
    </citation>
    <scope>NUCLEOTIDE SEQUENCE [LARGE SCALE GENOMIC DNA]</scope>
    <source>
        <strain evidence="2">cv. Yunnan</strain>
        <tissue evidence="1">Leaves</tissue>
    </source>
</reference>
<evidence type="ECO:0000313" key="1">
    <source>
        <dbReference type="EMBL" id="KAI3783289.1"/>
    </source>
</evidence>
<keyword evidence="2" id="KW-1185">Reference proteome</keyword>
<dbReference type="EMBL" id="CM042031">
    <property type="protein sequence ID" value="KAI3783289.1"/>
    <property type="molecule type" value="Genomic_DNA"/>
</dbReference>
<proteinExistence type="predicted"/>
<dbReference type="Proteomes" id="UP001056120">
    <property type="component" value="Linkage Group LG14"/>
</dbReference>
<comment type="caution">
    <text evidence="1">The sequence shown here is derived from an EMBL/GenBank/DDBJ whole genome shotgun (WGS) entry which is preliminary data.</text>
</comment>
<organism evidence="1 2">
    <name type="scientific">Smallanthus sonchifolius</name>
    <dbReference type="NCBI Taxonomy" id="185202"/>
    <lineage>
        <taxon>Eukaryota</taxon>
        <taxon>Viridiplantae</taxon>
        <taxon>Streptophyta</taxon>
        <taxon>Embryophyta</taxon>
        <taxon>Tracheophyta</taxon>
        <taxon>Spermatophyta</taxon>
        <taxon>Magnoliopsida</taxon>
        <taxon>eudicotyledons</taxon>
        <taxon>Gunneridae</taxon>
        <taxon>Pentapetalae</taxon>
        <taxon>asterids</taxon>
        <taxon>campanulids</taxon>
        <taxon>Asterales</taxon>
        <taxon>Asteraceae</taxon>
        <taxon>Asteroideae</taxon>
        <taxon>Heliantheae alliance</taxon>
        <taxon>Millerieae</taxon>
        <taxon>Smallanthus</taxon>
    </lineage>
</organism>
<reference evidence="2" key="1">
    <citation type="journal article" date="2022" name="Mol. Ecol. Resour.">
        <title>The genomes of chicory, endive, great burdock and yacon provide insights into Asteraceae palaeo-polyploidization history and plant inulin production.</title>
        <authorList>
            <person name="Fan W."/>
            <person name="Wang S."/>
            <person name="Wang H."/>
            <person name="Wang A."/>
            <person name="Jiang F."/>
            <person name="Liu H."/>
            <person name="Zhao H."/>
            <person name="Xu D."/>
            <person name="Zhang Y."/>
        </authorList>
    </citation>
    <scope>NUCLEOTIDE SEQUENCE [LARGE SCALE GENOMIC DNA]</scope>
    <source>
        <strain evidence="2">cv. Yunnan</strain>
    </source>
</reference>
<evidence type="ECO:0000313" key="2">
    <source>
        <dbReference type="Proteomes" id="UP001056120"/>
    </source>
</evidence>
<accession>A0ACB9GIN4</accession>
<sequence>MKVNILGWRLLMNRLPTRANLIDRSVDIPSALCFLCWKQSHESGVAIMFHVSILDSINSRFIREDLQEDVTIPLSKLNVSEDVDGAEFERHAAGGSNMHYSDLLIRLKTEQEHLFRYYDFTSCGWSSLARHLNGTVLESFVRPVVLITDAYNALSNQPSRRQRDQEFLGLEEQRLDSECRKEIAEIVAQISLKPFTFELAIHWTKQHLLTHTPAPSTGALTLALFHGRTSQYLFISLRNPLNPNYWARVCSKTYARALPTLNTDLED</sequence>
<protein>
    <submittedName>
        <fullName evidence="1">Uncharacterized protein</fullName>
    </submittedName>
</protein>
<gene>
    <name evidence="1" type="ORF">L1987_42366</name>
</gene>
<name>A0ACB9GIN4_9ASTR</name>